<keyword evidence="3" id="KW-1185">Reference proteome</keyword>
<evidence type="ECO:0000313" key="3">
    <source>
        <dbReference type="Proteomes" id="UP000281406"/>
    </source>
</evidence>
<dbReference type="EMBL" id="RJVU01063416">
    <property type="protein sequence ID" value="ROJ25244.1"/>
    <property type="molecule type" value="Genomic_DNA"/>
</dbReference>
<accession>A0A3N0XQT2</accession>
<evidence type="ECO:0000256" key="1">
    <source>
        <dbReference type="SAM" id="MobiDB-lite"/>
    </source>
</evidence>
<protein>
    <submittedName>
        <fullName evidence="2">Uncharacterized protein</fullName>
    </submittedName>
</protein>
<dbReference type="Proteomes" id="UP000281406">
    <property type="component" value="Unassembled WGS sequence"/>
</dbReference>
<proteinExistence type="predicted"/>
<name>A0A3N0XQT2_ANAGA</name>
<dbReference type="AlphaFoldDB" id="A0A3N0XQT2"/>
<reference evidence="2 3" key="1">
    <citation type="submission" date="2018-10" db="EMBL/GenBank/DDBJ databases">
        <title>Genome assembly for a Yunnan-Guizhou Plateau 3E fish, Anabarilius grahami (Regan), and its evolutionary and genetic applications.</title>
        <authorList>
            <person name="Jiang W."/>
        </authorList>
    </citation>
    <scope>NUCLEOTIDE SEQUENCE [LARGE SCALE GENOMIC DNA]</scope>
    <source>
        <strain evidence="2">AG-KIZ</strain>
        <tissue evidence="2">Muscle</tissue>
    </source>
</reference>
<feature type="region of interest" description="Disordered" evidence="1">
    <location>
        <begin position="163"/>
        <end position="227"/>
    </location>
</feature>
<evidence type="ECO:0000313" key="2">
    <source>
        <dbReference type="EMBL" id="ROJ25244.1"/>
    </source>
</evidence>
<feature type="compositionally biased region" description="Polar residues" evidence="1">
    <location>
        <begin position="196"/>
        <end position="208"/>
    </location>
</feature>
<organism evidence="2 3">
    <name type="scientific">Anabarilius grahami</name>
    <name type="common">Kanglang fish</name>
    <name type="synonym">Barilius grahami</name>
    <dbReference type="NCBI Taxonomy" id="495550"/>
    <lineage>
        <taxon>Eukaryota</taxon>
        <taxon>Metazoa</taxon>
        <taxon>Chordata</taxon>
        <taxon>Craniata</taxon>
        <taxon>Vertebrata</taxon>
        <taxon>Euteleostomi</taxon>
        <taxon>Actinopterygii</taxon>
        <taxon>Neopterygii</taxon>
        <taxon>Teleostei</taxon>
        <taxon>Ostariophysi</taxon>
        <taxon>Cypriniformes</taxon>
        <taxon>Xenocyprididae</taxon>
        <taxon>Xenocypridinae</taxon>
        <taxon>Xenocypridinae incertae sedis</taxon>
        <taxon>Anabarilius</taxon>
    </lineage>
</organism>
<gene>
    <name evidence="2" type="ORF">DPX16_20057</name>
</gene>
<comment type="caution">
    <text evidence="2">The sequence shown here is derived from an EMBL/GenBank/DDBJ whole genome shotgun (WGS) entry which is preliminary data.</text>
</comment>
<sequence>MHFDRESESAFCGRIAVPPCSHFSRCEPSSLLRFRAVKARVSNRDGDKEEKCRTAALNRGIELDGNADCQSSCLKNVLGPLKGVHQSHPSGLPLMTMLISASEGEPTLSGDDDSAATPFGGLSVTALTSCAPLLSETTILRRNLLGYLSSNFPRRHRVRRAVDGVEPDYSHPHLSPTGSSGRFKDVTKPPHAPSAQPRNQSPYRQTLFSPPSPPAARRGRASGTRSTGVVSILTSSKLHAHMCDPECDPICVFFTIKLLWKLNGSPCLSLSARCSLLPNPVRPLQRLPHEVQLGLVHICIHHQISSRVCGFRSVPFPMERVHFPGVIQIHCVGSVHLSA</sequence>